<evidence type="ECO:0000256" key="1">
    <source>
        <dbReference type="ARBA" id="ARBA00004651"/>
    </source>
</evidence>
<feature type="transmembrane region" description="Helical" evidence="6">
    <location>
        <begin position="172"/>
        <end position="191"/>
    </location>
</feature>
<dbReference type="RefSeq" id="WP_037271341.1">
    <property type="nucleotide sequence ID" value="NZ_QHKI01000114.1"/>
</dbReference>
<keyword evidence="3 6" id="KW-0812">Transmembrane</keyword>
<feature type="transmembrane region" description="Helical" evidence="6">
    <location>
        <begin position="249"/>
        <end position="273"/>
    </location>
</feature>
<dbReference type="OrthoDB" id="6057470at2"/>
<evidence type="ECO:0000256" key="6">
    <source>
        <dbReference type="SAM" id="Phobius"/>
    </source>
</evidence>
<evidence type="ECO:0000256" key="2">
    <source>
        <dbReference type="ARBA" id="ARBA00022475"/>
    </source>
</evidence>
<accession>A0A428Y293</accession>
<gene>
    <name evidence="7" type="ORF">DMH04_53950</name>
</gene>
<feature type="transmembrane region" description="Helical" evidence="6">
    <location>
        <begin position="211"/>
        <end position="237"/>
    </location>
</feature>
<feature type="transmembrane region" description="Helical" evidence="6">
    <location>
        <begin position="62"/>
        <end position="84"/>
    </location>
</feature>
<dbReference type="EMBL" id="QHKI01000114">
    <property type="protein sequence ID" value="RSM61701.1"/>
    <property type="molecule type" value="Genomic_DNA"/>
</dbReference>
<sequence>MTSIEDDAKQQEDAEAPATAPAKSTKQIVIAWARRVLVLVVIGFAGWQVAKSWNEVWATLKTLSWSAVLISELFVLAGIFLGAYAWQIMVDDLGKPIGFLRGSQFYLVGSLGKYVPGSVWAYLLQMELGRKAGVPRARIFVGTLISLGVSVVAMSLLGLLSLPSVLDHAPNAVWLFALLPLGIIALHPKVLTWGTSLVLKLLRKAPLDHELRYGIVGKLLGVQVASYVCYGTHLWVLAESAGSPTFRDWLLTIGAISVGLLGGIFVFILPSGAGVRDAILVGVLASTLPASQALAFALVSRLMFIVGEVLSAGIGWLLPKLKRAPAEVPAEA</sequence>
<keyword evidence="4 6" id="KW-1133">Transmembrane helix</keyword>
<feature type="transmembrane region" description="Helical" evidence="6">
    <location>
        <begin position="105"/>
        <end position="125"/>
    </location>
</feature>
<reference evidence="7 8" key="1">
    <citation type="submission" date="2018-05" db="EMBL/GenBank/DDBJ databases">
        <title>Evolution of GPA BGCs.</title>
        <authorList>
            <person name="Waglechner N."/>
            <person name="Wright G.D."/>
        </authorList>
    </citation>
    <scope>NUCLEOTIDE SEQUENCE [LARGE SCALE GENOMIC DNA]</scope>
    <source>
        <strain evidence="7 8">A82846</strain>
    </source>
</reference>
<dbReference type="InterPro" id="IPR022791">
    <property type="entry name" value="L-PG_synthase/AglD"/>
</dbReference>
<evidence type="ECO:0000313" key="8">
    <source>
        <dbReference type="Proteomes" id="UP000287547"/>
    </source>
</evidence>
<evidence type="ECO:0000256" key="4">
    <source>
        <dbReference type="ARBA" id="ARBA00022989"/>
    </source>
</evidence>
<keyword evidence="2" id="KW-1003">Cell membrane</keyword>
<evidence type="ECO:0000256" key="3">
    <source>
        <dbReference type="ARBA" id="ARBA00022692"/>
    </source>
</evidence>
<evidence type="ECO:0000256" key="5">
    <source>
        <dbReference type="ARBA" id="ARBA00023136"/>
    </source>
</evidence>
<dbReference type="Proteomes" id="UP000287547">
    <property type="component" value="Unassembled WGS sequence"/>
</dbReference>
<feature type="transmembrane region" description="Helical" evidence="6">
    <location>
        <begin position="137"/>
        <end position="160"/>
    </location>
</feature>
<proteinExistence type="predicted"/>
<name>A0A428Y293_KIBAR</name>
<organism evidence="7 8">
    <name type="scientific">Kibdelosporangium aridum</name>
    <dbReference type="NCBI Taxonomy" id="2030"/>
    <lineage>
        <taxon>Bacteria</taxon>
        <taxon>Bacillati</taxon>
        <taxon>Actinomycetota</taxon>
        <taxon>Actinomycetes</taxon>
        <taxon>Pseudonocardiales</taxon>
        <taxon>Pseudonocardiaceae</taxon>
        <taxon>Kibdelosporangium</taxon>
    </lineage>
</organism>
<comment type="caution">
    <text evidence="7">The sequence shown here is derived from an EMBL/GenBank/DDBJ whole genome shotgun (WGS) entry which is preliminary data.</text>
</comment>
<protein>
    <submittedName>
        <fullName evidence="7">UPF0104 family protein</fullName>
    </submittedName>
</protein>
<dbReference type="GO" id="GO:0005886">
    <property type="term" value="C:plasma membrane"/>
    <property type="evidence" value="ECO:0007669"/>
    <property type="project" value="UniProtKB-SubCell"/>
</dbReference>
<dbReference type="AlphaFoldDB" id="A0A428Y293"/>
<feature type="transmembrane region" description="Helical" evidence="6">
    <location>
        <begin position="32"/>
        <end position="50"/>
    </location>
</feature>
<keyword evidence="5 6" id="KW-0472">Membrane</keyword>
<dbReference type="Pfam" id="PF03706">
    <property type="entry name" value="LPG_synthase_TM"/>
    <property type="match status" value="1"/>
</dbReference>
<evidence type="ECO:0000313" key="7">
    <source>
        <dbReference type="EMBL" id="RSM61701.1"/>
    </source>
</evidence>
<comment type="subcellular location">
    <subcellularLocation>
        <location evidence="1">Cell membrane</location>
        <topology evidence="1">Multi-pass membrane protein</topology>
    </subcellularLocation>
</comment>